<organism evidence="10 11">
    <name type="scientific">Somion occarium</name>
    <dbReference type="NCBI Taxonomy" id="3059160"/>
    <lineage>
        <taxon>Eukaryota</taxon>
        <taxon>Fungi</taxon>
        <taxon>Dikarya</taxon>
        <taxon>Basidiomycota</taxon>
        <taxon>Agaricomycotina</taxon>
        <taxon>Agaricomycetes</taxon>
        <taxon>Polyporales</taxon>
        <taxon>Cerrenaceae</taxon>
        <taxon>Somion</taxon>
    </lineage>
</organism>
<dbReference type="InterPro" id="IPR017046">
    <property type="entry name" value="Prenylcysteine_Oxase1"/>
</dbReference>
<evidence type="ECO:0000256" key="7">
    <source>
        <dbReference type="ARBA" id="ARBA00023180"/>
    </source>
</evidence>
<evidence type="ECO:0000256" key="2">
    <source>
        <dbReference type="ARBA" id="ARBA00009967"/>
    </source>
</evidence>
<dbReference type="Proteomes" id="UP001497453">
    <property type="component" value="Chromosome 6"/>
</dbReference>
<sequence>MHLLKLAAFAGLANAFQLPTWIPFVTTSRDSQATFELPSPESVNRVAVIGAGAGGSSAAFWISKAKERFPDLDIQVDVFEKSDRVGGRSTVVQPYDDPSYEPVELGASIFVKVNKNLWRAVDEFGLERLNFKDDDDSIGIWDGEQFLLTTTGGRFGGWWDTVKVLWRYGYRAPTKTQAIVDRMVGKFVSLYSWEFSTPFQNLTELVTDLEWKKVVSQTTSEFFDLQGIDRRWTREMVEGATRVNYGQDVDQIHALEGLCSLATTGASSVKGGNYQLFEQFVKRSNATLHLNTTVTSISRDEKNSLWTLRTTNDSSIVEDTRHYRAIILAAPFHQTDIKLSLPSNSTAVIPQQPYVNLHVTLLSTTSPTANPGYFGLKEGAGVPGMVLTSNEKGRYGGKEPEFNSLSYHGKLTKKEGAEAKGEEKEEYVVKIFSKTEVQDGWLKNVFGEVGWVHRRLFQAYPVLPPTTSFPPIKLDRGLYYVNAFEPLISTMETETISSRNAVQLLLHEIYNAGICKAADDNKAPQHQKEGFVYGWDCEYD</sequence>
<keyword evidence="3" id="KW-0285">Flavoprotein</keyword>
<dbReference type="Pfam" id="PF07156">
    <property type="entry name" value="Prenylcys_lyase"/>
    <property type="match status" value="1"/>
</dbReference>
<keyword evidence="6" id="KW-0560">Oxidoreductase</keyword>
<dbReference type="PANTHER" id="PTHR15944">
    <property type="entry name" value="FARNESYLCYSTEINE LYASE"/>
    <property type="match status" value="1"/>
</dbReference>
<keyword evidence="5" id="KW-0274">FAD</keyword>
<feature type="domain" description="Prenylcysteine lyase" evidence="9">
    <location>
        <begin position="158"/>
        <end position="511"/>
    </location>
</feature>
<gene>
    <name evidence="10" type="ORF">GFSPODELE1_LOCUS7922</name>
</gene>
<evidence type="ECO:0000256" key="3">
    <source>
        <dbReference type="ARBA" id="ARBA00022630"/>
    </source>
</evidence>
<feature type="signal peptide" evidence="8">
    <location>
        <begin position="1"/>
        <end position="15"/>
    </location>
</feature>
<feature type="chain" id="PRO_5045667533" description="Prenylcysteine lyase domain-containing protein" evidence="8">
    <location>
        <begin position="16"/>
        <end position="540"/>
    </location>
</feature>
<evidence type="ECO:0000256" key="1">
    <source>
        <dbReference type="ARBA" id="ARBA00001974"/>
    </source>
</evidence>
<protein>
    <recommendedName>
        <fullName evidence="9">Prenylcysteine lyase domain-containing protein</fullName>
    </recommendedName>
</protein>
<evidence type="ECO:0000259" key="9">
    <source>
        <dbReference type="Pfam" id="PF07156"/>
    </source>
</evidence>
<keyword evidence="11" id="KW-1185">Reference proteome</keyword>
<dbReference type="Gene3D" id="3.50.50.60">
    <property type="entry name" value="FAD/NAD(P)-binding domain"/>
    <property type="match status" value="1"/>
</dbReference>
<dbReference type="InterPro" id="IPR010795">
    <property type="entry name" value="Prenylcys_lyase"/>
</dbReference>
<reference evidence="11" key="1">
    <citation type="submission" date="2024-04" db="EMBL/GenBank/DDBJ databases">
        <authorList>
            <person name="Shaw F."/>
            <person name="Minotto A."/>
        </authorList>
    </citation>
    <scope>NUCLEOTIDE SEQUENCE [LARGE SCALE GENOMIC DNA]</scope>
</reference>
<comment type="cofactor">
    <cofactor evidence="1">
        <name>FAD</name>
        <dbReference type="ChEBI" id="CHEBI:57692"/>
    </cofactor>
</comment>
<dbReference type="InterPro" id="IPR036188">
    <property type="entry name" value="FAD/NAD-bd_sf"/>
</dbReference>
<dbReference type="PIRSF" id="PIRSF036292">
    <property type="entry name" value="Prenylcysteine_oxidase"/>
    <property type="match status" value="1"/>
</dbReference>
<keyword evidence="4 8" id="KW-0732">Signal</keyword>
<dbReference type="EMBL" id="OZ037949">
    <property type="protein sequence ID" value="CAL1710638.1"/>
    <property type="molecule type" value="Genomic_DNA"/>
</dbReference>
<evidence type="ECO:0000313" key="11">
    <source>
        <dbReference type="Proteomes" id="UP001497453"/>
    </source>
</evidence>
<dbReference type="PANTHER" id="PTHR15944:SF0">
    <property type="entry name" value="PRENYLCYSTEINE LYASE DOMAIN-CONTAINING PROTEIN"/>
    <property type="match status" value="1"/>
</dbReference>
<proteinExistence type="inferred from homology"/>
<evidence type="ECO:0000256" key="4">
    <source>
        <dbReference type="ARBA" id="ARBA00022729"/>
    </source>
</evidence>
<keyword evidence="7" id="KW-0325">Glycoprotein</keyword>
<dbReference type="Pfam" id="PF13450">
    <property type="entry name" value="NAD_binding_8"/>
    <property type="match status" value="1"/>
</dbReference>
<evidence type="ECO:0000256" key="8">
    <source>
        <dbReference type="SAM" id="SignalP"/>
    </source>
</evidence>
<comment type="similarity">
    <text evidence="2">Belongs to the prenylcysteine oxidase family.</text>
</comment>
<evidence type="ECO:0000313" key="10">
    <source>
        <dbReference type="EMBL" id="CAL1710638.1"/>
    </source>
</evidence>
<name>A0ABP1DUA8_9APHY</name>
<evidence type="ECO:0000256" key="5">
    <source>
        <dbReference type="ARBA" id="ARBA00022827"/>
    </source>
</evidence>
<dbReference type="SUPFAM" id="SSF51905">
    <property type="entry name" value="FAD/NAD(P)-binding domain"/>
    <property type="match status" value="1"/>
</dbReference>
<accession>A0ABP1DUA8</accession>
<evidence type="ECO:0000256" key="6">
    <source>
        <dbReference type="ARBA" id="ARBA00023002"/>
    </source>
</evidence>